<dbReference type="InterPro" id="IPR001279">
    <property type="entry name" value="Metallo-B-lactamas"/>
</dbReference>
<proteinExistence type="predicted"/>
<dbReference type="PANTHER" id="PTHR46018:SF4">
    <property type="entry name" value="METALLO-HYDROLASE YHFI-RELATED"/>
    <property type="match status" value="1"/>
</dbReference>
<feature type="domain" description="Metallo-beta-lactamase" evidence="2">
    <location>
        <begin position="20"/>
        <end position="213"/>
    </location>
</feature>
<dbReference type="Proteomes" id="UP000195080">
    <property type="component" value="Chromosome"/>
</dbReference>
<evidence type="ECO:0000256" key="1">
    <source>
        <dbReference type="ARBA" id="ARBA00022833"/>
    </source>
</evidence>
<dbReference type="PANTHER" id="PTHR46018">
    <property type="entry name" value="ZINC PHOSPHODIESTERASE ELAC PROTEIN 1"/>
    <property type="match status" value="1"/>
</dbReference>
<name>A0ABZ2T4E9_9ENTE</name>
<keyword evidence="1" id="KW-0862">Zinc</keyword>
<keyword evidence="4" id="KW-1185">Reference proteome</keyword>
<evidence type="ECO:0000313" key="3">
    <source>
        <dbReference type="EMBL" id="WYJ86253.1"/>
    </source>
</evidence>
<dbReference type="SUPFAM" id="SSF56281">
    <property type="entry name" value="Metallo-hydrolase/oxidoreductase"/>
    <property type="match status" value="1"/>
</dbReference>
<evidence type="ECO:0000313" key="4">
    <source>
        <dbReference type="Proteomes" id="UP000195080"/>
    </source>
</evidence>
<sequence length="248" mass="27616">MKLKITVLGCLGAYPYQGQGTSSYLLESDGFQLLLDAGSTTLVNLEEHLDPLTLDAVILSHYHYDHIADLGVLQYYRQLYPVMEPTPVLPIYGHTDDPVHFEALNLPGISEAVPYFEAEELKLGPFLVTFMKTIHPVPCYAMRFVEEKTGKIFVFTGDSGYLESFVDFAKDADVFLADTYLFEGNEKHHAHFTSKESGEIAKAANVKKLILTHLPQHGSLEELKQQAEEAAGNQVTVGLAKRNLVIEI</sequence>
<dbReference type="CDD" id="cd07716">
    <property type="entry name" value="RNaseZ_short-form-like_MBL-fold"/>
    <property type="match status" value="1"/>
</dbReference>
<dbReference type="InterPro" id="IPR036866">
    <property type="entry name" value="RibonucZ/Hydroxyglut_hydro"/>
</dbReference>
<dbReference type="Gene3D" id="3.60.15.10">
    <property type="entry name" value="Ribonuclease Z/Hydroxyacylglutathione hydrolase-like"/>
    <property type="match status" value="1"/>
</dbReference>
<dbReference type="SMART" id="SM00849">
    <property type="entry name" value="Lactamase_B"/>
    <property type="match status" value="1"/>
</dbReference>
<reference evidence="4" key="1">
    <citation type="submission" date="2017-05" db="EMBL/GenBank/DDBJ databases">
        <title>The Genome Sequence of EEnterococcus faecalis 9F2_4866.</title>
        <authorList>
            <consortium name="The Broad Institute Genomics Platform"/>
            <consortium name="The Broad Institute Genomic Center for Infectious Diseases"/>
            <person name="Earl A."/>
            <person name="Manson A."/>
            <person name="Schwartman J."/>
            <person name="Gilmore M."/>
            <person name="Abouelleil A."/>
            <person name="Cao P."/>
            <person name="Chapman S."/>
            <person name="Cusick C."/>
            <person name="Shea T."/>
            <person name="Young S."/>
            <person name="Neafsey D."/>
            <person name="Nusbaum C."/>
            <person name="Birren B."/>
        </authorList>
    </citation>
    <scope>NUCLEOTIDE SEQUENCE [LARGE SCALE GENOMIC DNA]</scope>
    <source>
        <strain evidence="4">12C11_DIV0727</strain>
    </source>
</reference>
<evidence type="ECO:0000259" key="2">
    <source>
        <dbReference type="SMART" id="SM00849"/>
    </source>
</evidence>
<accession>A0ABZ2T4E9</accession>
<protein>
    <submittedName>
        <fullName evidence="3">Metallo-beta-lactamase</fullName>
    </submittedName>
</protein>
<dbReference type="EMBL" id="CP147248">
    <property type="protein sequence ID" value="WYJ86253.1"/>
    <property type="molecule type" value="Genomic_DNA"/>
</dbReference>
<organism evidence="3 4">
    <name type="scientific">Candidatus Enterococcus lemimoniae</name>
    <dbReference type="NCBI Taxonomy" id="1834167"/>
    <lineage>
        <taxon>Bacteria</taxon>
        <taxon>Bacillati</taxon>
        <taxon>Bacillota</taxon>
        <taxon>Bacilli</taxon>
        <taxon>Lactobacillales</taxon>
        <taxon>Enterococcaceae</taxon>
        <taxon>Enterococcus</taxon>
    </lineage>
</organism>
<dbReference type="Pfam" id="PF00753">
    <property type="entry name" value="Lactamase_B"/>
    <property type="match status" value="1"/>
</dbReference>
<gene>
    <name evidence="3" type="ORF">A5866_001331</name>
</gene>